<reference evidence="3" key="1">
    <citation type="journal article" date="2014" name="Int. J. Syst. Evol. Microbiol.">
        <title>Complete genome sequence of Corynebacterium casei LMG S-19264T (=DSM 44701T), isolated from a smear-ripened cheese.</title>
        <authorList>
            <consortium name="US DOE Joint Genome Institute (JGI-PGF)"/>
            <person name="Walter F."/>
            <person name="Albersmeier A."/>
            <person name="Kalinowski J."/>
            <person name="Ruckert C."/>
        </authorList>
    </citation>
    <scope>NUCLEOTIDE SEQUENCE</scope>
    <source>
        <strain evidence="3">JCM 13064</strain>
    </source>
</reference>
<reference evidence="3" key="2">
    <citation type="submission" date="2020-09" db="EMBL/GenBank/DDBJ databases">
        <authorList>
            <person name="Sun Q."/>
            <person name="Ohkuma M."/>
        </authorList>
    </citation>
    <scope>NUCLEOTIDE SEQUENCE</scope>
    <source>
        <strain evidence="3">JCM 13064</strain>
    </source>
</reference>
<accession>A0A917R5N6</accession>
<protein>
    <recommendedName>
        <fullName evidence="2">DUF397 domain-containing protein</fullName>
    </recommendedName>
</protein>
<dbReference type="AlphaFoldDB" id="A0A917R5N6"/>
<feature type="domain" description="DUF397" evidence="2">
    <location>
        <begin position="14"/>
        <end position="68"/>
    </location>
</feature>
<dbReference type="Pfam" id="PF04149">
    <property type="entry name" value="DUF397"/>
    <property type="match status" value="1"/>
</dbReference>
<comment type="caution">
    <text evidence="3">The sequence shown here is derived from an EMBL/GenBank/DDBJ whole genome shotgun (WGS) entry which is preliminary data.</text>
</comment>
<gene>
    <name evidence="3" type="ORF">GCM10007964_36610</name>
</gene>
<proteinExistence type="predicted"/>
<evidence type="ECO:0000313" key="3">
    <source>
        <dbReference type="EMBL" id="GGK90639.1"/>
    </source>
</evidence>
<name>A0A917R5N6_9ACTN</name>
<sequence length="78" mass="8193">MERAEPATADLSQAAWRRSSRSGNNGGECVEVAGGLPHVVAVRDSKNAAGPVLVFRSDDWSDFLRAVKSGALPGRPST</sequence>
<evidence type="ECO:0000313" key="4">
    <source>
        <dbReference type="Proteomes" id="UP000645217"/>
    </source>
</evidence>
<evidence type="ECO:0000259" key="2">
    <source>
        <dbReference type="Pfam" id="PF04149"/>
    </source>
</evidence>
<dbReference type="EMBL" id="BMNT01000019">
    <property type="protein sequence ID" value="GGK90639.1"/>
    <property type="molecule type" value="Genomic_DNA"/>
</dbReference>
<evidence type="ECO:0000256" key="1">
    <source>
        <dbReference type="SAM" id="MobiDB-lite"/>
    </source>
</evidence>
<dbReference type="RefSeq" id="WP_189164236.1">
    <property type="nucleotide sequence ID" value="NZ_BMNT01000019.1"/>
</dbReference>
<feature type="region of interest" description="Disordered" evidence="1">
    <location>
        <begin position="1"/>
        <end position="27"/>
    </location>
</feature>
<keyword evidence="4" id="KW-1185">Reference proteome</keyword>
<organism evidence="3 4">
    <name type="scientific">Sphaerisporangium melleum</name>
    <dbReference type="NCBI Taxonomy" id="321316"/>
    <lineage>
        <taxon>Bacteria</taxon>
        <taxon>Bacillati</taxon>
        <taxon>Actinomycetota</taxon>
        <taxon>Actinomycetes</taxon>
        <taxon>Streptosporangiales</taxon>
        <taxon>Streptosporangiaceae</taxon>
        <taxon>Sphaerisporangium</taxon>
    </lineage>
</organism>
<dbReference type="Proteomes" id="UP000645217">
    <property type="component" value="Unassembled WGS sequence"/>
</dbReference>
<dbReference type="InterPro" id="IPR007278">
    <property type="entry name" value="DUF397"/>
</dbReference>